<accession>A0AAN6WIQ3</accession>
<dbReference type="GO" id="GO:0032259">
    <property type="term" value="P:methylation"/>
    <property type="evidence" value="ECO:0007669"/>
    <property type="project" value="UniProtKB-KW"/>
</dbReference>
<dbReference type="GO" id="GO:0006696">
    <property type="term" value="P:ergosterol biosynthetic process"/>
    <property type="evidence" value="ECO:0007669"/>
    <property type="project" value="TreeGrafter"/>
</dbReference>
<dbReference type="Gene3D" id="3.40.50.150">
    <property type="entry name" value="Vaccinia Virus protein VP39"/>
    <property type="match status" value="1"/>
</dbReference>
<dbReference type="InterPro" id="IPR029063">
    <property type="entry name" value="SAM-dependent_MTases_sf"/>
</dbReference>
<evidence type="ECO:0000256" key="2">
    <source>
        <dbReference type="ARBA" id="ARBA00038188"/>
    </source>
</evidence>
<dbReference type="Proteomes" id="UP001302126">
    <property type="component" value="Unassembled WGS sequence"/>
</dbReference>
<reference evidence="4" key="2">
    <citation type="submission" date="2023-05" db="EMBL/GenBank/DDBJ databases">
        <authorList>
            <consortium name="Lawrence Berkeley National Laboratory"/>
            <person name="Steindorff A."/>
            <person name="Hensen N."/>
            <person name="Bonometti L."/>
            <person name="Westerberg I."/>
            <person name="Brannstrom I.O."/>
            <person name="Guillou S."/>
            <person name="Cros-Aarteil S."/>
            <person name="Calhoun S."/>
            <person name="Haridas S."/>
            <person name="Kuo A."/>
            <person name="Mondo S."/>
            <person name="Pangilinan J."/>
            <person name="Riley R."/>
            <person name="Labutti K."/>
            <person name="Andreopoulos B."/>
            <person name="Lipzen A."/>
            <person name="Chen C."/>
            <person name="Yanf M."/>
            <person name="Daum C."/>
            <person name="Ng V."/>
            <person name="Clum A."/>
            <person name="Ohm R."/>
            <person name="Martin F."/>
            <person name="Silar P."/>
            <person name="Natvig D."/>
            <person name="Lalanne C."/>
            <person name="Gautier V."/>
            <person name="Ament-Velasquez S.L."/>
            <person name="Kruys A."/>
            <person name="Hutchinson M.I."/>
            <person name="Powell A.J."/>
            <person name="Barry K."/>
            <person name="Miller A.N."/>
            <person name="Grigoriev I.V."/>
            <person name="Debuchy R."/>
            <person name="Gladieux P."/>
            <person name="Thoren M.H."/>
            <person name="Johannesson H."/>
        </authorList>
    </citation>
    <scope>NUCLEOTIDE SEQUENCE</scope>
    <source>
        <strain evidence="4">PSN309</strain>
    </source>
</reference>
<keyword evidence="4" id="KW-0489">Methyltransferase</keyword>
<name>A0AAN6WIQ3_9PEZI</name>
<dbReference type="AlphaFoldDB" id="A0AAN6WIQ3"/>
<dbReference type="SUPFAM" id="SSF53335">
    <property type="entry name" value="S-adenosyl-L-methionine-dependent methyltransferases"/>
    <property type="match status" value="1"/>
</dbReference>
<dbReference type="GO" id="GO:0003838">
    <property type="term" value="F:sterol 24-C-methyltransferase activity"/>
    <property type="evidence" value="ECO:0007669"/>
    <property type="project" value="TreeGrafter"/>
</dbReference>
<dbReference type="PANTHER" id="PTHR44068:SF1">
    <property type="entry name" value="HYPOTHETICAL LOC100005854"/>
    <property type="match status" value="1"/>
</dbReference>
<protein>
    <submittedName>
        <fullName evidence="4">S-adenosyl-L-methionine-dependent methyltransferase</fullName>
    </submittedName>
</protein>
<keyword evidence="5" id="KW-1185">Reference proteome</keyword>
<evidence type="ECO:0000313" key="4">
    <source>
        <dbReference type="EMBL" id="KAK4182519.1"/>
    </source>
</evidence>
<dbReference type="CDD" id="cd02440">
    <property type="entry name" value="AdoMet_MTases"/>
    <property type="match status" value="1"/>
</dbReference>
<evidence type="ECO:0000256" key="1">
    <source>
        <dbReference type="ARBA" id="ARBA00022679"/>
    </source>
</evidence>
<comment type="similarity">
    <text evidence="2">Belongs to the class I-like SAM-binding methyltransferase superfamily. Erg6/SMT family.</text>
</comment>
<evidence type="ECO:0000313" key="5">
    <source>
        <dbReference type="Proteomes" id="UP001302126"/>
    </source>
</evidence>
<feature type="domain" description="Methyltransferase type 11" evidence="3">
    <location>
        <begin position="76"/>
        <end position="178"/>
    </location>
</feature>
<reference evidence="4" key="1">
    <citation type="journal article" date="2023" name="Mol. Phylogenet. Evol.">
        <title>Genome-scale phylogeny and comparative genomics of the fungal order Sordariales.</title>
        <authorList>
            <person name="Hensen N."/>
            <person name="Bonometti L."/>
            <person name="Westerberg I."/>
            <person name="Brannstrom I.O."/>
            <person name="Guillou S."/>
            <person name="Cros-Aarteil S."/>
            <person name="Calhoun S."/>
            <person name="Haridas S."/>
            <person name="Kuo A."/>
            <person name="Mondo S."/>
            <person name="Pangilinan J."/>
            <person name="Riley R."/>
            <person name="LaButti K."/>
            <person name="Andreopoulos B."/>
            <person name="Lipzen A."/>
            <person name="Chen C."/>
            <person name="Yan M."/>
            <person name="Daum C."/>
            <person name="Ng V."/>
            <person name="Clum A."/>
            <person name="Steindorff A."/>
            <person name="Ohm R.A."/>
            <person name="Martin F."/>
            <person name="Silar P."/>
            <person name="Natvig D.O."/>
            <person name="Lalanne C."/>
            <person name="Gautier V."/>
            <person name="Ament-Velasquez S.L."/>
            <person name="Kruys A."/>
            <person name="Hutchinson M.I."/>
            <person name="Powell A.J."/>
            <person name="Barry K."/>
            <person name="Miller A.N."/>
            <person name="Grigoriev I.V."/>
            <person name="Debuchy R."/>
            <person name="Gladieux P."/>
            <person name="Hiltunen Thoren M."/>
            <person name="Johannesson H."/>
        </authorList>
    </citation>
    <scope>NUCLEOTIDE SEQUENCE</scope>
    <source>
        <strain evidence="4">PSN309</strain>
    </source>
</reference>
<evidence type="ECO:0000259" key="3">
    <source>
        <dbReference type="Pfam" id="PF08241"/>
    </source>
</evidence>
<dbReference type="InterPro" id="IPR013216">
    <property type="entry name" value="Methyltransf_11"/>
</dbReference>
<comment type="caution">
    <text evidence="4">The sequence shown here is derived from an EMBL/GenBank/DDBJ whole genome shotgun (WGS) entry which is preliminary data.</text>
</comment>
<proteinExistence type="inferred from homology"/>
<keyword evidence="1" id="KW-0808">Transferase</keyword>
<dbReference type="EMBL" id="MU864647">
    <property type="protein sequence ID" value="KAK4182519.1"/>
    <property type="molecule type" value="Genomic_DNA"/>
</dbReference>
<dbReference type="InterPro" id="IPR050447">
    <property type="entry name" value="Erg6_SMT_methyltransf"/>
</dbReference>
<dbReference type="PANTHER" id="PTHR44068">
    <property type="entry name" value="ZGC:194242"/>
    <property type="match status" value="1"/>
</dbReference>
<gene>
    <name evidence="4" type="ORF">QBC35DRAFT_158350</name>
</gene>
<dbReference type="Pfam" id="PF08241">
    <property type="entry name" value="Methyltransf_11"/>
    <property type="match status" value="1"/>
</dbReference>
<dbReference type="GO" id="GO:0005783">
    <property type="term" value="C:endoplasmic reticulum"/>
    <property type="evidence" value="ECO:0007669"/>
    <property type="project" value="TreeGrafter"/>
</dbReference>
<organism evidence="4 5">
    <name type="scientific">Podospora australis</name>
    <dbReference type="NCBI Taxonomy" id="1536484"/>
    <lineage>
        <taxon>Eukaryota</taxon>
        <taxon>Fungi</taxon>
        <taxon>Dikarya</taxon>
        <taxon>Ascomycota</taxon>
        <taxon>Pezizomycotina</taxon>
        <taxon>Sordariomycetes</taxon>
        <taxon>Sordariomycetidae</taxon>
        <taxon>Sordariales</taxon>
        <taxon>Podosporaceae</taxon>
        <taxon>Podospora</taxon>
    </lineage>
</organism>
<sequence>MESPVATPVVNTNPDLQAYYTSLESRIGYRLLLGGTCHFGYWDHDTYWPFPLTRSLRVMEDKLAEILALPRGSQILDAGCGVGHVALHLAKKHGMRITGIDVMDHHIAKARRNIAKAISKDLPPGTITVQKMDYHHLESIPDASLDGAYTMETFVHATDPKAVLAGFYRVLRPGGRVALFEYDHELPADSDEDMAQSMRKINQYAAMPTNDRSQPGVFQQMLEGAGFEDVVVHDLSENIKPMTRLFFVLAIVPYLFIRLFKLERYFINTVAGVESYRGHGRWRYVAVSATKPGGQIEAAKNK</sequence>